<gene>
    <name evidence="2" type="ORF">SO694_00079020</name>
</gene>
<evidence type="ECO:0000313" key="3">
    <source>
        <dbReference type="Proteomes" id="UP001363151"/>
    </source>
</evidence>
<feature type="signal peptide" evidence="1">
    <location>
        <begin position="1"/>
        <end position="18"/>
    </location>
</feature>
<evidence type="ECO:0000313" key="2">
    <source>
        <dbReference type="EMBL" id="KAK7230549.1"/>
    </source>
</evidence>
<organism evidence="2 3">
    <name type="scientific">Aureococcus anophagefferens</name>
    <name type="common">Harmful bloom alga</name>
    <dbReference type="NCBI Taxonomy" id="44056"/>
    <lineage>
        <taxon>Eukaryota</taxon>
        <taxon>Sar</taxon>
        <taxon>Stramenopiles</taxon>
        <taxon>Ochrophyta</taxon>
        <taxon>Pelagophyceae</taxon>
        <taxon>Pelagomonadales</taxon>
        <taxon>Pelagomonadaceae</taxon>
        <taxon>Aureococcus</taxon>
    </lineage>
</organism>
<dbReference type="EMBL" id="JBBJCI010000427">
    <property type="protein sequence ID" value="KAK7230549.1"/>
    <property type="molecule type" value="Genomic_DNA"/>
</dbReference>
<sequence length="408" mass="43524">MRASVGAWLAVAAAAARSFDGAIDHAGREQVIHFFRGNSSARYFSIVEAWGGEIVVFAKEAVPGHRGHEHDRVSFWTNCRGVLKDREDIAGGCFRAPIKHLTDYRSARDANWAHNTASLFEDGVLHMIGGRDGRRRVAHHHVARDGVYRREFRSLRELDARAARVARDTATLDAAPHPTDLAPAFYGNHSNCTERRPHFAPNCEFDGRFSLARHGDKVLAFARANVVGLEHAAAPGSASTSKMLVFGGRFVQVAAAPAAAGPFGPFALLRVAGYAPARDANIYFASVGANPADADSLLALFPVLSEAGAAIAVAASCDGETWGALAVLANTTDAGGGRTLDHPADGWLVDGATGTVYFFLHRNVPFIREDEQLGDAAFGPRSALTRVPVALATLAAFTERHLPGGCGR</sequence>
<reference evidence="2 3" key="1">
    <citation type="submission" date="2024-03" db="EMBL/GenBank/DDBJ databases">
        <title>Aureococcus anophagefferens CCMP1851 and Kratosvirus quantuckense: Draft genome of a second virus-susceptible host strain in the model system.</title>
        <authorList>
            <person name="Chase E."/>
            <person name="Truchon A.R."/>
            <person name="Schepens W."/>
            <person name="Wilhelm S.W."/>
        </authorList>
    </citation>
    <scope>NUCLEOTIDE SEQUENCE [LARGE SCALE GENOMIC DNA]</scope>
    <source>
        <strain evidence="2 3">CCMP1851</strain>
    </source>
</reference>
<evidence type="ECO:0000256" key="1">
    <source>
        <dbReference type="SAM" id="SignalP"/>
    </source>
</evidence>
<name>A0ABR1FGV8_AURAN</name>
<accession>A0ABR1FGV8</accession>
<feature type="chain" id="PRO_5045908491" evidence="1">
    <location>
        <begin position="19"/>
        <end position="408"/>
    </location>
</feature>
<proteinExistence type="predicted"/>
<keyword evidence="1" id="KW-0732">Signal</keyword>
<protein>
    <submittedName>
        <fullName evidence="2">Uncharacterized protein</fullName>
    </submittedName>
</protein>
<dbReference type="Proteomes" id="UP001363151">
    <property type="component" value="Unassembled WGS sequence"/>
</dbReference>
<comment type="caution">
    <text evidence="2">The sequence shown here is derived from an EMBL/GenBank/DDBJ whole genome shotgun (WGS) entry which is preliminary data.</text>
</comment>
<keyword evidence="3" id="KW-1185">Reference proteome</keyword>